<proteinExistence type="predicted"/>
<sequence length="836" mass="93130">MENWEFLLQRKGDKSWLPLESPTVEILEGQYRLAARSAIANALVGIAIAYRPLADVRHQPFQQKIAKRISHDGLLIVMPYTNFVPGLWQIDCLATESDTESGQDSADTIDNTGANNNLAPANLAPAWKKTVKFDVIQISSEAGSEWQYSDIEEDLDNPTELANEAHTNALGIIQTEPTPIIYSSPILDIAEQRSTELVQSMFEEFALFNDEDEIDEVSDSDAPERELSNEHPNLLEQGETSSENIFTEIDSLLQPRILLRLKQPQYILNEDNSFNLTGEVYTQGELEVSLKDPQTLDVVVNQRFAIANSSDRHPTTGAIPFNYQIIVPPPSEIQVLIGDVQIRPRQDFPQDIDLFVAQQAIAVSYPASRVLPELIKEAQQYSTQENTFPNSQPTETLVEPPSYPQFPQGFPQVSSPTESQPENLSPKTKSANSLSLPPIPSNRSKASQEKGLEQQKPTTALSLPPLPSVQNKAGSQSLNLVNPDIDVPNSQSFPQVEADDIQETEPEFQLTNIGDLADIDRPNPLAEEEEPELLYSFEEELPQNYEELLEQPRLETSQFTSNPLPTPNDQRSRNRNNRFLNKLQTLSAEAIAAQKANQRTEELLLDTFAPSDPLLDSDGANDGNNISIDLDSPEQTPRTIAEATSLAELDLELDVELDRLFTSEPDLILNEYVWEESIDPNSFPISNVTGSNSTASTLSETAQTIRNIQESTPQALSDQEPIPIPEIIIPAGEMLSGTPMQITVRLPAIAPKFFVKFWIKDLQTRMIVDGPRWLLDFSKVPNAEFIETRTNISIPLSSIDVAFEAIAIEAQTQRESHKVRVTRAVTPPNLAQDFDE</sequence>
<feature type="region of interest" description="Disordered" evidence="1">
    <location>
        <begin position="381"/>
        <end position="481"/>
    </location>
</feature>
<organism evidence="2 3">
    <name type="scientific">Phormidium tenue FACHB-1050</name>
    <dbReference type="NCBI Taxonomy" id="2692857"/>
    <lineage>
        <taxon>Bacteria</taxon>
        <taxon>Bacillati</taxon>
        <taxon>Cyanobacteriota</taxon>
        <taxon>Cyanophyceae</taxon>
        <taxon>Oscillatoriophycideae</taxon>
        <taxon>Oscillatoriales</taxon>
        <taxon>Oscillatoriaceae</taxon>
        <taxon>Phormidium</taxon>
    </lineage>
</organism>
<gene>
    <name evidence="2" type="ORF">H6G05_15575</name>
</gene>
<evidence type="ECO:0000256" key="1">
    <source>
        <dbReference type="SAM" id="MobiDB-lite"/>
    </source>
</evidence>
<reference evidence="2 3" key="1">
    <citation type="journal article" date="2020" name="ISME J.">
        <title>Comparative genomics reveals insights into cyanobacterial evolution and habitat adaptation.</title>
        <authorList>
            <person name="Chen M.Y."/>
            <person name="Teng W.K."/>
            <person name="Zhao L."/>
            <person name="Hu C.X."/>
            <person name="Zhou Y.K."/>
            <person name="Han B.P."/>
            <person name="Song L.R."/>
            <person name="Shu W.S."/>
        </authorList>
    </citation>
    <scope>NUCLEOTIDE SEQUENCE [LARGE SCALE GENOMIC DNA]</scope>
    <source>
        <strain evidence="2 3">FACHB-1050</strain>
    </source>
</reference>
<evidence type="ECO:0000313" key="2">
    <source>
        <dbReference type="EMBL" id="MBD2318260.1"/>
    </source>
</evidence>
<accession>A0ABR8CE99</accession>
<feature type="compositionally biased region" description="Polar residues" evidence="1">
    <location>
        <begin position="555"/>
        <end position="569"/>
    </location>
</feature>
<feature type="compositionally biased region" description="Polar residues" evidence="1">
    <location>
        <begin position="622"/>
        <end position="636"/>
    </location>
</feature>
<dbReference type="Proteomes" id="UP000618445">
    <property type="component" value="Unassembled WGS sequence"/>
</dbReference>
<keyword evidence="3" id="KW-1185">Reference proteome</keyword>
<name>A0ABR8CE99_9CYAN</name>
<feature type="region of interest" description="Disordered" evidence="1">
    <location>
        <begin position="555"/>
        <end position="575"/>
    </location>
</feature>
<feature type="compositionally biased region" description="Polar residues" evidence="1">
    <location>
        <begin position="381"/>
        <end position="395"/>
    </location>
</feature>
<dbReference type="EMBL" id="JACJQY010000026">
    <property type="protein sequence ID" value="MBD2318260.1"/>
    <property type="molecule type" value="Genomic_DNA"/>
</dbReference>
<comment type="caution">
    <text evidence="2">The sequence shown here is derived from an EMBL/GenBank/DDBJ whole genome shotgun (WGS) entry which is preliminary data.</text>
</comment>
<feature type="compositionally biased region" description="Polar residues" evidence="1">
    <location>
        <begin position="469"/>
        <end position="480"/>
    </location>
</feature>
<protein>
    <submittedName>
        <fullName evidence="2">Uncharacterized protein</fullName>
    </submittedName>
</protein>
<evidence type="ECO:0000313" key="3">
    <source>
        <dbReference type="Proteomes" id="UP000618445"/>
    </source>
</evidence>
<feature type="region of interest" description="Disordered" evidence="1">
    <location>
        <begin position="614"/>
        <end position="636"/>
    </location>
</feature>
<feature type="compositionally biased region" description="Polar residues" evidence="1">
    <location>
        <begin position="411"/>
        <end position="445"/>
    </location>
</feature>
<feature type="region of interest" description="Disordered" evidence="1">
    <location>
        <begin position="215"/>
        <end position="235"/>
    </location>
</feature>
<dbReference type="RefSeq" id="WP_190579127.1">
    <property type="nucleotide sequence ID" value="NZ_CAWPQU010000019.1"/>
</dbReference>